<evidence type="ECO:0000313" key="2">
    <source>
        <dbReference type="Proteomes" id="UP000789366"/>
    </source>
</evidence>
<sequence length="80" mass="8598">PSENNVLGCVSAYVDTLEQNSSGSFSNLYNAPFAIIVVFTVISFVLTQTGAIQSISKIFINHDKAENSNSTNNSTSHNTK</sequence>
<accession>A0ACA9R8K5</accession>
<reference evidence="1" key="1">
    <citation type="submission" date="2021-06" db="EMBL/GenBank/DDBJ databases">
        <authorList>
            <person name="Kallberg Y."/>
            <person name="Tangrot J."/>
            <person name="Rosling A."/>
        </authorList>
    </citation>
    <scope>NUCLEOTIDE SEQUENCE</scope>
    <source>
        <strain evidence="1">28 12/20/2015</strain>
    </source>
</reference>
<comment type="caution">
    <text evidence="1">The sequence shown here is derived from an EMBL/GenBank/DDBJ whole genome shotgun (WGS) entry which is preliminary data.</text>
</comment>
<gene>
    <name evidence="1" type="ORF">SPELUC_LOCUS16418</name>
</gene>
<dbReference type="EMBL" id="CAJVPW010060628">
    <property type="protein sequence ID" value="CAG8781068.1"/>
    <property type="molecule type" value="Genomic_DNA"/>
</dbReference>
<keyword evidence="2" id="KW-1185">Reference proteome</keyword>
<organism evidence="1 2">
    <name type="scientific">Cetraspora pellucida</name>
    <dbReference type="NCBI Taxonomy" id="1433469"/>
    <lineage>
        <taxon>Eukaryota</taxon>
        <taxon>Fungi</taxon>
        <taxon>Fungi incertae sedis</taxon>
        <taxon>Mucoromycota</taxon>
        <taxon>Glomeromycotina</taxon>
        <taxon>Glomeromycetes</taxon>
        <taxon>Diversisporales</taxon>
        <taxon>Gigasporaceae</taxon>
        <taxon>Cetraspora</taxon>
    </lineage>
</organism>
<evidence type="ECO:0000313" key="1">
    <source>
        <dbReference type="EMBL" id="CAG8781068.1"/>
    </source>
</evidence>
<dbReference type="Proteomes" id="UP000789366">
    <property type="component" value="Unassembled WGS sequence"/>
</dbReference>
<proteinExistence type="predicted"/>
<feature type="non-terminal residue" evidence="1">
    <location>
        <position position="80"/>
    </location>
</feature>
<name>A0ACA9R8K5_9GLOM</name>
<feature type="non-terminal residue" evidence="1">
    <location>
        <position position="1"/>
    </location>
</feature>
<protein>
    <submittedName>
        <fullName evidence="1">2473_t:CDS:1</fullName>
    </submittedName>
</protein>